<sequence length="72" mass="8736">MKVFKVFYQKNKTEIPVRENTEVLYVEANGIPEVYKYLENREYNIEYIEELSEQYLEFERSSVNFKLESING</sequence>
<dbReference type="HAMAP" id="MF_01553">
    <property type="entry name" value="RNApol_bact_RpoY"/>
    <property type="match status" value="1"/>
</dbReference>
<dbReference type="Pfam" id="PF07288">
    <property type="entry name" value="RpoY"/>
    <property type="match status" value="1"/>
</dbReference>
<evidence type="ECO:0000256" key="4">
    <source>
        <dbReference type="ARBA" id="ARBA00023163"/>
    </source>
</evidence>
<dbReference type="Proteomes" id="UP000531840">
    <property type="component" value="Unassembled WGS sequence"/>
</dbReference>
<name>A0ABX2T033_9BACL</name>
<evidence type="ECO:0000313" key="7">
    <source>
        <dbReference type="Proteomes" id="UP000531840"/>
    </source>
</evidence>
<comment type="similarity">
    <text evidence="5">Belongs to the RNA polymerase subunit epsilon family.</text>
</comment>
<dbReference type="EC" id="2.7.7.6" evidence="5"/>
<comment type="function">
    <text evidence="5">A non-essential component of RNA polymerase (RNAP).</text>
</comment>
<gene>
    <name evidence="5" type="primary">rpoY</name>
    <name evidence="6" type="ORF">HZY85_07070</name>
</gene>
<dbReference type="InterPro" id="IPR009907">
    <property type="entry name" value="RpoY"/>
</dbReference>
<comment type="caution">
    <text evidence="6">The sequence shown here is derived from an EMBL/GenBank/DDBJ whole genome shotgun (WGS) entry which is preliminary data.</text>
</comment>
<comment type="subunit">
    <text evidence="5">RNAP is composed of a core of 2 alpha, a beta and a beta' subunit. The core is associated with a delta subunit, and at least one of epsilon or omega. When a sigma factor is associated with the core the holoenzyme is formed, which can initiate transcription.</text>
</comment>
<evidence type="ECO:0000256" key="5">
    <source>
        <dbReference type="HAMAP-Rule" id="MF_01553"/>
    </source>
</evidence>
<dbReference type="Gene3D" id="3.10.20.730">
    <property type="entry name" value="RNAP, epsilon subunit-like"/>
    <property type="match status" value="1"/>
</dbReference>
<keyword evidence="1 5" id="KW-0240">DNA-directed RNA polymerase</keyword>
<dbReference type="RefSeq" id="WP_179941712.1">
    <property type="nucleotide sequence ID" value="NZ_JACBYF010000018.1"/>
</dbReference>
<protein>
    <recommendedName>
        <fullName evidence="5">DNA-directed RNA polymerase subunit epsilon</fullName>
        <shortName evidence="5">RNAP epsilon subunit</shortName>
        <ecNumber evidence="5">2.7.7.6</ecNumber>
    </recommendedName>
    <alternativeName>
        <fullName evidence="5">RNA polymerase epsilon subunit</fullName>
    </alternativeName>
    <alternativeName>
        <fullName evidence="5">Transcriptase subunit epsilon</fullName>
    </alternativeName>
</protein>
<keyword evidence="2 5" id="KW-0808">Transferase</keyword>
<organism evidence="6 7">
    <name type="scientific">Gemelliphila palaticanis</name>
    <dbReference type="NCBI Taxonomy" id="81950"/>
    <lineage>
        <taxon>Bacteria</taxon>
        <taxon>Bacillati</taxon>
        <taxon>Bacillota</taxon>
        <taxon>Bacilli</taxon>
        <taxon>Bacillales</taxon>
        <taxon>Gemellaceae</taxon>
        <taxon>Gemelliphila</taxon>
    </lineage>
</organism>
<reference evidence="6 7" key="1">
    <citation type="submission" date="2020-07" db="EMBL/GenBank/DDBJ databases">
        <title>MOT database genomes.</title>
        <authorList>
            <person name="Joseph S."/>
            <person name="Aduse-Opoku J."/>
            <person name="Hashim A."/>
            <person name="Wade W."/>
            <person name="Curtis M."/>
        </authorList>
    </citation>
    <scope>NUCLEOTIDE SEQUENCE [LARGE SCALE GENOMIC DNA]</scope>
    <source>
        <strain evidence="6 7">CIP 106318</strain>
    </source>
</reference>
<dbReference type="EMBL" id="JACBYF010000018">
    <property type="protein sequence ID" value="NYS47929.1"/>
    <property type="molecule type" value="Genomic_DNA"/>
</dbReference>
<proteinExistence type="inferred from homology"/>
<evidence type="ECO:0000256" key="3">
    <source>
        <dbReference type="ARBA" id="ARBA00022695"/>
    </source>
</evidence>
<comment type="catalytic activity">
    <reaction evidence="5">
        <text>RNA(n) + a ribonucleoside 5'-triphosphate = RNA(n+1) + diphosphate</text>
        <dbReference type="Rhea" id="RHEA:21248"/>
        <dbReference type="Rhea" id="RHEA-COMP:14527"/>
        <dbReference type="Rhea" id="RHEA-COMP:17342"/>
        <dbReference type="ChEBI" id="CHEBI:33019"/>
        <dbReference type="ChEBI" id="CHEBI:61557"/>
        <dbReference type="ChEBI" id="CHEBI:140395"/>
        <dbReference type="EC" id="2.7.7.6"/>
    </reaction>
</comment>
<keyword evidence="4 5" id="KW-0804">Transcription</keyword>
<evidence type="ECO:0000256" key="1">
    <source>
        <dbReference type="ARBA" id="ARBA00022478"/>
    </source>
</evidence>
<keyword evidence="3 5" id="KW-0548">Nucleotidyltransferase</keyword>
<accession>A0ABX2T033</accession>
<evidence type="ECO:0000256" key="2">
    <source>
        <dbReference type="ARBA" id="ARBA00022679"/>
    </source>
</evidence>
<keyword evidence="7" id="KW-1185">Reference proteome</keyword>
<evidence type="ECO:0000313" key="6">
    <source>
        <dbReference type="EMBL" id="NYS47929.1"/>
    </source>
</evidence>